<accession>A0AA87YRE6</accession>
<gene>
    <name evidence="2" type="ORF">TIFTF001_047018</name>
</gene>
<evidence type="ECO:0000313" key="2">
    <source>
        <dbReference type="EMBL" id="GMN19952.1"/>
    </source>
</evidence>
<evidence type="ECO:0000313" key="3">
    <source>
        <dbReference type="Proteomes" id="UP001187192"/>
    </source>
</evidence>
<feature type="region of interest" description="Disordered" evidence="1">
    <location>
        <begin position="1"/>
        <end position="42"/>
    </location>
</feature>
<reference evidence="2" key="1">
    <citation type="submission" date="2023-07" db="EMBL/GenBank/DDBJ databases">
        <title>draft genome sequence of fig (Ficus carica).</title>
        <authorList>
            <person name="Takahashi T."/>
            <person name="Nishimura K."/>
        </authorList>
    </citation>
    <scope>NUCLEOTIDE SEQUENCE</scope>
</reference>
<protein>
    <submittedName>
        <fullName evidence="2">Uncharacterized protein</fullName>
    </submittedName>
</protein>
<dbReference type="EMBL" id="BTGU01005097">
    <property type="protein sequence ID" value="GMN19952.1"/>
    <property type="molecule type" value="Genomic_DNA"/>
</dbReference>
<dbReference type="AlphaFoldDB" id="A0AA87YRE6"/>
<proteinExistence type="predicted"/>
<keyword evidence="3" id="KW-1185">Reference proteome</keyword>
<sequence length="42" mass="4521">EEDYPDEARSLSTVPASASAEAENVNVEPPFEANPSEDRGSR</sequence>
<feature type="non-terminal residue" evidence="2">
    <location>
        <position position="1"/>
    </location>
</feature>
<evidence type="ECO:0000256" key="1">
    <source>
        <dbReference type="SAM" id="MobiDB-lite"/>
    </source>
</evidence>
<name>A0AA87YRE6_FICCA</name>
<comment type="caution">
    <text evidence="2">The sequence shown here is derived from an EMBL/GenBank/DDBJ whole genome shotgun (WGS) entry which is preliminary data.</text>
</comment>
<dbReference type="Proteomes" id="UP001187192">
    <property type="component" value="Unassembled WGS sequence"/>
</dbReference>
<organism evidence="2 3">
    <name type="scientific">Ficus carica</name>
    <name type="common">Common fig</name>
    <dbReference type="NCBI Taxonomy" id="3494"/>
    <lineage>
        <taxon>Eukaryota</taxon>
        <taxon>Viridiplantae</taxon>
        <taxon>Streptophyta</taxon>
        <taxon>Embryophyta</taxon>
        <taxon>Tracheophyta</taxon>
        <taxon>Spermatophyta</taxon>
        <taxon>Magnoliopsida</taxon>
        <taxon>eudicotyledons</taxon>
        <taxon>Gunneridae</taxon>
        <taxon>Pentapetalae</taxon>
        <taxon>rosids</taxon>
        <taxon>fabids</taxon>
        <taxon>Rosales</taxon>
        <taxon>Moraceae</taxon>
        <taxon>Ficeae</taxon>
        <taxon>Ficus</taxon>
    </lineage>
</organism>